<keyword evidence="1" id="KW-0808">Transferase</keyword>
<organism evidence="8 9">
    <name type="scientific">Hevea brasiliensis</name>
    <name type="common">Para rubber tree</name>
    <name type="synonym">Siphonia brasiliensis</name>
    <dbReference type="NCBI Taxonomy" id="3981"/>
    <lineage>
        <taxon>Eukaryota</taxon>
        <taxon>Viridiplantae</taxon>
        <taxon>Streptophyta</taxon>
        <taxon>Embryophyta</taxon>
        <taxon>Tracheophyta</taxon>
        <taxon>Spermatophyta</taxon>
        <taxon>Magnoliopsida</taxon>
        <taxon>eudicotyledons</taxon>
        <taxon>Gunneridae</taxon>
        <taxon>Pentapetalae</taxon>
        <taxon>rosids</taxon>
        <taxon>fabids</taxon>
        <taxon>Malpighiales</taxon>
        <taxon>Euphorbiaceae</taxon>
        <taxon>Crotonoideae</taxon>
        <taxon>Micrandreae</taxon>
        <taxon>Hevea</taxon>
    </lineage>
</organism>
<keyword evidence="9" id="KW-1185">Reference proteome</keyword>
<evidence type="ECO:0000256" key="4">
    <source>
        <dbReference type="ARBA" id="ARBA00022759"/>
    </source>
</evidence>
<accession>A0A6A6M4I8</accession>
<dbReference type="InterPro" id="IPR001584">
    <property type="entry name" value="Integrase_cat-core"/>
</dbReference>
<keyword evidence="6" id="KW-0695">RNA-directed DNA polymerase</keyword>
<reference evidence="8 9" key="1">
    <citation type="journal article" date="2020" name="Mol. Plant">
        <title>The Chromosome-Based Rubber Tree Genome Provides New Insights into Spurge Genome Evolution and Rubber Biosynthesis.</title>
        <authorList>
            <person name="Liu J."/>
            <person name="Shi C."/>
            <person name="Shi C.C."/>
            <person name="Li W."/>
            <person name="Zhang Q.J."/>
            <person name="Zhang Y."/>
            <person name="Li K."/>
            <person name="Lu H.F."/>
            <person name="Shi C."/>
            <person name="Zhu S.T."/>
            <person name="Xiao Z.Y."/>
            <person name="Nan H."/>
            <person name="Yue Y."/>
            <person name="Zhu X.G."/>
            <person name="Wu Y."/>
            <person name="Hong X.N."/>
            <person name="Fan G.Y."/>
            <person name="Tong Y."/>
            <person name="Zhang D."/>
            <person name="Mao C.L."/>
            <person name="Liu Y.L."/>
            <person name="Hao S.J."/>
            <person name="Liu W.Q."/>
            <person name="Lv M.Q."/>
            <person name="Zhang H.B."/>
            <person name="Liu Y."/>
            <person name="Hu-Tang G.R."/>
            <person name="Wang J.P."/>
            <person name="Wang J.H."/>
            <person name="Sun Y.H."/>
            <person name="Ni S.B."/>
            <person name="Chen W.B."/>
            <person name="Zhang X.C."/>
            <person name="Jiao Y.N."/>
            <person name="Eichler E.E."/>
            <person name="Li G.H."/>
            <person name="Liu X."/>
            <person name="Gao L.Z."/>
        </authorList>
    </citation>
    <scope>NUCLEOTIDE SEQUENCE [LARGE SCALE GENOMIC DNA]</scope>
    <source>
        <strain evidence="9">cv. GT1</strain>
        <tissue evidence="8">Leaf</tissue>
    </source>
</reference>
<dbReference type="Proteomes" id="UP000467840">
    <property type="component" value="Chromosome 17"/>
</dbReference>
<proteinExistence type="predicted"/>
<keyword evidence="3" id="KW-0540">Nuclease</keyword>
<evidence type="ECO:0000256" key="6">
    <source>
        <dbReference type="ARBA" id="ARBA00022918"/>
    </source>
</evidence>
<protein>
    <recommendedName>
        <fullName evidence="7">Integrase catalytic domain-containing protein</fullName>
    </recommendedName>
</protein>
<keyword evidence="4" id="KW-0255">Endonuclease</keyword>
<dbReference type="InterPro" id="IPR001969">
    <property type="entry name" value="Aspartic_peptidase_AS"/>
</dbReference>
<dbReference type="PANTHER" id="PTHR35046:SF9">
    <property type="entry name" value="RNA-DIRECTED DNA POLYMERASE"/>
    <property type="match status" value="1"/>
</dbReference>
<dbReference type="PROSITE" id="PS00141">
    <property type="entry name" value="ASP_PROTEASE"/>
    <property type="match status" value="1"/>
</dbReference>
<comment type="caution">
    <text evidence="8">The sequence shown here is derived from an EMBL/GenBank/DDBJ whole genome shotgun (WGS) entry which is preliminary data.</text>
</comment>
<dbReference type="GO" id="GO:0003676">
    <property type="term" value="F:nucleic acid binding"/>
    <property type="evidence" value="ECO:0007669"/>
    <property type="project" value="InterPro"/>
</dbReference>
<dbReference type="InterPro" id="IPR012337">
    <property type="entry name" value="RNaseH-like_sf"/>
</dbReference>
<dbReference type="PROSITE" id="PS50994">
    <property type="entry name" value="INTEGRASE"/>
    <property type="match status" value="1"/>
</dbReference>
<dbReference type="Pfam" id="PF17921">
    <property type="entry name" value="Integrase_H2C2"/>
    <property type="match status" value="1"/>
</dbReference>
<dbReference type="GO" id="GO:0004190">
    <property type="term" value="F:aspartic-type endopeptidase activity"/>
    <property type="evidence" value="ECO:0007669"/>
    <property type="project" value="InterPro"/>
</dbReference>
<feature type="domain" description="Integrase catalytic" evidence="7">
    <location>
        <begin position="236"/>
        <end position="317"/>
    </location>
</feature>
<dbReference type="EMBL" id="JAAGAX010000007">
    <property type="protein sequence ID" value="KAF2308580.1"/>
    <property type="molecule type" value="Genomic_DNA"/>
</dbReference>
<evidence type="ECO:0000256" key="1">
    <source>
        <dbReference type="ARBA" id="ARBA00022679"/>
    </source>
</evidence>
<dbReference type="PANTHER" id="PTHR35046">
    <property type="entry name" value="ZINC KNUCKLE (CCHC-TYPE) FAMILY PROTEIN"/>
    <property type="match status" value="1"/>
</dbReference>
<dbReference type="GO" id="GO:0004519">
    <property type="term" value="F:endonuclease activity"/>
    <property type="evidence" value="ECO:0007669"/>
    <property type="project" value="UniProtKB-KW"/>
</dbReference>
<evidence type="ECO:0000256" key="5">
    <source>
        <dbReference type="ARBA" id="ARBA00022801"/>
    </source>
</evidence>
<dbReference type="AlphaFoldDB" id="A0A6A6M4I8"/>
<evidence type="ECO:0000259" key="7">
    <source>
        <dbReference type="PROSITE" id="PS50994"/>
    </source>
</evidence>
<evidence type="ECO:0000256" key="3">
    <source>
        <dbReference type="ARBA" id="ARBA00022722"/>
    </source>
</evidence>
<keyword evidence="2" id="KW-0548">Nucleotidyltransferase</keyword>
<dbReference type="Gene3D" id="1.10.340.70">
    <property type="match status" value="1"/>
</dbReference>
<evidence type="ECO:0000313" key="8">
    <source>
        <dbReference type="EMBL" id="KAF2308580.1"/>
    </source>
</evidence>
<dbReference type="SUPFAM" id="SSF53098">
    <property type="entry name" value="Ribonuclease H-like"/>
    <property type="match status" value="1"/>
</dbReference>
<gene>
    <name evidence="8" type="ORF">GH714_010920</name>
</gene>
<dbReference type="Gene3D" id="3.30.420.10">
    <property type="entry name" value="Ribonuclease H-like superfamily/Ribonuclease H"/>
    <property type="match status" value="1"/>
</dbReference>
<evidence type="ECO:0000313" key="9">
    <source>
        <dbReference type="Proteomes" id="UP000467840"/>
    </source>
</evidence>
<dbReference type="GO" id="GO:0006508">
    <property type="term" value="P:proteolysis"/>
    <property type="evidence" value="ECO:0007669"/>
    <property type="project" value="InterPro"/>
</dbReference>
<evidence type="ECO:0000256" key="2">
    <source>
        <dbReference type="ARBA" id="ARBA00022695"/>
    </source>
</evidence>
<sequence>MTKPMVAATRKPKLMIKKWMKSDLKACVSGVTKKFTPNHKCEKKQSYVMHLITEEEDDGNVEEMENSNEVLDVQLSLNAMWGIHGAQTMKLKGHYGRTKLHLLIDTGSTHNFLSANMANSFYDWIIAIWQSDFHFSRLMQEKLSEANSHPTYQWYNQQFRWKGKLVVGYDVALRQHFLYNFHSSTFGGHSRVSATYKRLSSVAYWPGLVKDVWEFIRNCSVCHRFTSDLTGSSGLLQPLPIPTTLFSDLTMDFIESLPSSHGKTVIMVVVDRLSKFAYFIGLAHPFSATQVAMAFLDNVTKIHGLLNTITSDRIPFS</sequence>
<dbReference type="GO" id="GO:0003964">
    <property type="term" value="F:RNA-directed DNA polymerase activity"/>
    <property type="evidence" value="ECO:0007669"/>
    <property type="project" value="UniProtKB-KW"/>
</dbReference>
<keyword evidence="5" id="KW-0378">Hydrolase</keyword>
<dbReference type="InterPro" id="IPR041588">
    <property type="entry name" value="Integrase_H2C2"/>
</dbReference>
<dbReference type="InterPro" id="IPR036397">
    <property type="entry name" value="RNaseH_sf"/>
</dbReference>
<name>A0A6A6M4I8_HEVBR</name>
<dbReference type="GO" id="GO:0015074">
    <property type="term" value="P:DNA integration"/>
    <property type="evidence" value="ECO:0007669"/>
    <property type="project" value="InterPro"/>
</dbReference>